<dbReference type="SUPFAM" id="SSF53187">
    <property type="entry name" value="Zn-dependent exopeptidases"/>
    <property type="match status" value="1"/>
</dbReference>
<comment type="function">
    <text evidence="5">Transforms N(2)-succinylglutamate into succinate and glutamate.</text>
</comment>
<gene>
    <name evidence="5" type="primary">astE</name>
    <name evidence="9" type="ORF">SAMN05216361_4015</name>
</gene>
<dbReference type="Gene3D" id="3.40.630.10">
    <property type="entry name" value="Zn peptidases"/>
    <property type="match status" value="1"/>
</dbReference>
<dbReference type="PANTHER" id="PTHR15162:SF7">
    <property type="entry name" value="SUCCINYLGLUTAMATE DESUCCINYLASE"/>
    <property type="match status" value="1"/>
</dbReference>
<feature type="binding site" evidence="5">
    <location>
        <position position="66"/>
    </location>
    <ligand>
        <name>Zn(2+)</name>
        <dbReference type="ChEBI" id="CHEBI:29105"/>
    </ligand>
</feature>
<comment type="cofactor">
    <cofactor evidence="5">
        <name>Zn(2+)</name>
        <dbReference type="ChEBI" id="CHEBI:29105"/>
    </cofactor>
    <text evidence="5">Binds 1 zinc ion per subunit.</text>
</comment>
<proteinExistence type="inferred from homology"/>
<evidence type="ECO:0000259" key="8">
    <source>
        <dbReference type="Pfam" id="PF24827"/>
    </source>
</evidence>
<keyword evidence="3 5" id="KW-0378">Hydrolase</keyword>
<dbReference type="InterPro" id="IPR055438">
    <property type="entry name" value="AstE_AspA_cat"/>
</dbReference>
<feature type="binding site" evidence="5">
    <location>
        <position position="161"/>
    </location>
    <ligand>
        <name>Zn(2+)</name>
        <dbReference type="ChEBI" id="CHEBI:29105"/>
    </ligand>
</feature>
<dbReference type="HAMAP" id="MF_00767">
    <property type="entry name" value="Arg_catab_AstE"/>
    <property type="match status" value="1"/>
</dbReference>
<keyword evidence="10" id="KW-1185">Reference proteome</keyword>
<accession>A0A1M5R281</accession>
<dbReference type="Pfam" id="PF24827">
    <property type="entry name" value="AstE_AspA_cat"/>
    <property type="match status" value="1"/>
</dbReference>
<protein>
    <recommendedName>
        <fullName evidence="5 6">Succinylglutamate desuccinylase</fullName>
        <ecNumber evidence="5 6">3.5.1.96</ecNumber>
    </recommendedName>
</protein>
<dbReference type="RefSeq" id="WP_073324962.1">
    <property type="nucleotide sequence ID" value="NZ_FQWD01000007.1"/>
</dbReference>
<dbReference type="PIRSF" id="PIRSF017020">
    <property type="entry name" value="AstE"/>
    <property type="match status" value="1"/>
</dbReference>
<dbReference type="OrthoDB" id="5290473at2"/>
<dbReference type="EMBL" id="FQWD01000007">
    <property type="protein sequence ID" value="SHH20474.1"/>
    <property type="molecule type" value="Genomic_DNA"/>
</dbReference>
<dbReference type="InterPro" id="IPR050178">
    <property type="entry name" value="AspA/AstE_fam"/>
</dbReference>
<dbReference type="InterPro" id="IPR016681">
    <property type="entry name" value="SuccinylGlu_desuccinylase"/>
</dbReference>
<dbReference type="UniPathway" id="UPA00185">
    <property type="reaction ID" value="UER00283"/>
</dbReference>
<keyword evidence="1 5" id="KW-0056">Arginine metabolism</keyword>
<dbReference type="GO" id="GO:0009017">
    <property type="term" value="F:succinylglutamate desuccinylase activity"/>
    <property type="evidence" value="ECO:0007669"/>
    <property type="project" value="UniProtKB-UniRule"/>
</dbReference>
<feature type="binding site" evidence="5">
    <location>
        <position position="69"/>
    </location>
    <ligand>
        <name>Zn(2+)</name>
        <dbReference type="ChEBI" id="CHEBI:29105"/>
    </ligand>
</feature>
<evidence type="ECO:0000256" key="6">
    <source>
        <dbReference type="NCBIfam" id="TIGR03242"/>
    </source>
</evidence>
<evidence type="ECO:0000256" key="3">
    <source>
        <dbReference type="ARBA" id="ARBA00022801"/>
    </source>
</evidence>
<evidence type="ECO:0000256" key="2">
    <source>
        <dbReference type="ARBA" id="ARBA00022723"/>
    </source>
</evidence>
<dbReference type="GO" id="GO:0016788">
    <property type="term" value="F:hydrolase activity, acting on ester bonds"/>
    <property type="evidence" value="ECO:0007669"/>
    <property type="project" value="UniProtKB-UniRule"/>
</dbReference>
<dbReference type="GO" id="GO:0019545">
    <property type="term" value="P:L-arginine catabolic process to succinate"/>
    <property type="evidence" value="ECO:0007669"/>
    <property type="project" value="UniProtKB-UniRule"/>
</dbReference>
<keyword evidence="2 5" id="KW-0479">Metal-binding</keyword>
<evidence type="ECO:0000259" key="7">
    <source>
        <dbReference type="Pfam" id="PF04952"/>
    </source>
</evidence>
<name>A0A1M5R281_9ALTE</name>
<sequence>MTLESLANGQFLHISRFSPESLPCGETYKLDDGATIELLAPGVVQLTPAKLAESGLKHIVYSCGIHGNETAPIEICSDLLDDLINGRIGLKHRLLLIFGNLPAMNIAKRFVEENMNRLFSGEHANGPSNPERERAAQLEAFVSAFYAKASDEEEKIHYDLHTAIRESKNEKFVVMPFLNDGRHHSAKQFGFLHACGIQTYLLSSAPTTTFSYYSSATHKARGFTVELGRVKPFGENDMTRFEAARESLTRLISEDDFAPAVDVNQLTLYKVNQVINRQKDDFVLHFDDDAPNFSDFKAGTLLASEPGARYEAQQDGEAIVFPNANVAIGQRALLTVIPTTLETMDV</sequence>
<keyword evidence="4 5" id="KW-0862">Zinc</keyword>
<dbReference type="STRING" id="634436.SAMN05216361_4015"/>
<dbReference type="GO" id="GO:0019544">
    <property type="term" value="P:L-arginine catabolic process to L-glutamate"/>
    <property type="evidence" value="ECO:0007669"/>
    <property type="project" value="UniProtKB-UniRule"/>
</dbReference>
<reference evidence="10" key="1">
    <citation type="submission" date="2016-11" db="EMBL/GenBank/DDBJ databases">
        <authorList>
            <person name="Varghese N."/>
            <person name="Submissions S."/>
        </authorList>
    </citation>
    <scope>NUCLEOTIDE SEQUENCE [LARGE SCALE GENOMIC DNA]</scope>
    <source>
        <strain evidence="10">CGMCC 1.8995</strain>
    </source>
</reference>
<feature type="domain" description="AstE/AspA barrel-sandwich hybrid" evidence="7">
    <location>
        <begin position="265"/>
        <end position="338"/>
    </location>
</feature>
<feature type="domain" description="Succinylglutamate desuccinylase/Aspartoacylase catalytic" evidence="8">
    <location>
        <begin position="58"/>
        <end position="252"/>
    </location>
</feature>
<evidence type="ECO:0000256" key="4">
    <source>
        <dbReference type="ARBA" id="ARBA00022833"/>
    </source>
</evidence>
<dbReference type="Pfam" id="PF04952">
    <property type="entry name" value="AstE_AspA_hybrid"/>
    <property type="match status" value="1"/>
</dbReference>
<dbReference type="EC" id="3.5.1.96" evidence="5 6"/>
<organism evidence="9 10">
    <name type="scientific">Marisediminitalea aggregata</name>
    <dbReference type="NCBI Taxonomy" id="634436"/>
    <lineage>
        <taxon>Bacteria</taxon>
        <taxon>Pseudomonadati</taxon>
        <taxon>Pseudomonadota</taxon>
        <taxon>Gammaproteobacteria</taxon>
        <taxon>Alteromonadales</taxon>
        <taxon>Alteromonadaceae</taxon>
        <taxon>Marisediminitalea</taxon>
    </lineage>
</organism>
<evidence type="ECO:0000256" key="5">
    <source>
        <dbReference type="HAMAP-Rule" id="MF_00767"/>
    </source>
</evidence>
<dbReference type="AlphaFoldDB" id="A0A1M5R281"/>
<dbReference type="PANTHER" id="PTHR15162">
    <property type="entry name" value="ASPARTOACYLASE"/>
    <property type="match status" value="1"/>
</dbReference>
<evidence type="ECO:0000313" key="9">
    <source>
        <dbReference type="EMBL" id="SHH20474.1"/>
    </source>
</evidence>
<comment type="similarity">
    <text evidence="5">Belongs to the AspA/AstE family. Succinylglutamate desuccinylase subfamily.</text>
</comment>
<evidence type="ECO:0000313" key="10">
    <source>
        <dbReference type="Proteomes" id="UP000184520"/>
    </source>
</evidence>
<dbReference type="NCBIfam" id="TIGR03242">
    <property type="entry name" value="arg_catab_astE"/>
    <property type="match status" value="1"/>
</dbReference>
<dbReference type="Proteomes" id="UP000184520">
    <property type="component" value="Unassembled WGS sequence"/>
</dbReference>
<dbReference type="NCBIfam" id="NF003706">
    <property type="entry name" value="PRK05324.1"/>
    <property type="match status" value="1"/>
</dbReference>
<dbReference type="GO" id="GO:0008270">
    <property type="term" value="F:zinc ion binding"/>
    <property type="evidence" value="ECO:0007669"/>
    <property type="project" value="UniProtKB-UniRule"/>
</dbReference>
<comment type="catalytic activity">
    <reaction evidence="5">
        <text>N-succinyl-L-glutamate + H2O = L-glutamate + succinate</text>
        <dbReference type="Rhea" id="RHEA:15169"/>
        <dbReference type="ChEBI" id="CHEBI:15377"/>
        <dbReference type="ChEBI" id="CHEBI:29985"/>
        <dbReference type="ChEBI" id="CHEBI:30031"/>
        <dbReference type="ChEBI" id="CHEBI:58763"/>
        <dbReference type="EC" id="3.5.1.96"/>
    </reaction>
</comment>
<evidence type="ECO:0000256" key="1">
    <source>
        <dbReference type="ARBA" id="ARBA00022503"/>
    </source>
</evidence>
<dbReference type="InterPro" id="IPR007036">
    <property type="entry name" value="Aste_AspA_hybrid_dom"/>
</dbReference>
<dbReference type="CDD" id="cd03855">
    <property type="entry name" value="M14_ASTE"/>
    <property type="match status" value="1"/>
</dbReference>
<feature type="active site" evidence="5">
    <location>
        <position position="226"/>
    </location>
</feature>
<comment type="pathway">
    <text evidence="5">Amino-acid degradation; L-arginine degradation via AST pathway; L-glutamate and succinate from L-arginine: step 5/5.</text>
</comment>